<name>A0A516IUC3_9SPHN</name>
<evidence type="ECO:0000256" key="5">
    <source>
        <dbReference type="ARBA" id="ARBA00023065"/>
    </source>
</evidence>
<dbReference type="Pfam" id="PF01545">
    <property type="entry name" value="Cation_efflux"/>
    <property type="match status" value="1"/>
</dbReference>
<feature type="domain" description="Cation efflux protein transmembrane" evidence="8">
    <location>
        <begin position="44"/>
        <end position="246"/>
    </location>
</feature>
<dbReference type="InterPro" id="IPR027469">
    <property type="entry name" value="Cation_efflux_TMD_sf"/>
</dbReference>
<feature type="transmembrane region" description="Helical" evidence="7">
    <location>
        <begin position="42"/>
        <end position="63"/>
    </location>
</feature>
<proteinExistence type="predicted"/>
<dbReference type="Gene3D" id="1.20.1510.10">
    <property type="entry name" value="Cation efflux protein transmembrane domain"/>
    <property type="match status" value="1"/>
</dbReference>
<comment type="subcellular location">
    <subcellularLocation>
        <location evidence="1">Membrane</location>
        <topology evidence="1">Multi-pass membrane protein</topology>
    </subcellularLocation>
</comment>
<sequence>MSNRKAVRLISWSPTVHSHEIDTERHNHDFLGANHGRNARRVGIAIGLSFFIMIAEIVAGQILGSMALLADGMHMATHVGAFAIAAAAYSFARKYRTHPRFTFGTGKLGDLAAFGSAVVLAFMAVLIAWESAGRFSSPDPVRYDEAIIIAVIGLAANIVTAILLQGEGSGHHHHHGAEGHHHDHNHRAAFLHVVADALTSVLAIAGLAAAKYAGWIWMDPAMGIVGAVIIGRWSIQLMRDSGAVLLDAAVGPALPAAIRERVETEVDRVADIHVWRVGPGHTAAILSLVSADPKKPGEYKARLSDLGELCHVTVEVREAA</sequence>
<dbReference type="GO" id="GO:0006882">
    <property type="term" value="P:intracellular zinc ion homeostasis"/>
    <property type="evidence" value="ECO:0007669"/>
    <property type="project" value="InterPro"/>
</dbReference>
<dbReference type="InterPro" id="IPR058533">
    <property type="entry name" value="Cation_efflux_TM"/>
</dbReference>
<dbReference type="InterPro" id="IPR045316">
    <property type="entry name" value="Msc2-like"/>
</dbReference>
<accession>A0A516IUC3</accession>
<keyword evidence="4 7" id="KW-1133">Transmembrane helix</keyword>
<evidence type="ECO:0000313" key="9">
    <source>
        <dbReference type="EMBL" id="QDP20459.1"/>
    </source>
</evidence>
<keyword evidence="5" id="KW-0406">Ion transport</keyword>
<evidence type="ECO:0000256" key="4">
    <source>
        <dbReference type="ARBA" id="ARBA00022989"/>
    </source>
</evidence>
<feature type="transmembrane region" description="Helical" evidence="7">
    <location>
        <begin position="75"/>
        <end position="92"/>
    </location>
</feature>
<keyword evidence="2" id="KW-0813">Transport</keyword>
<dbReference type="NCBIfam" id="NF033827">
    <property type="entry name" value="CDF_efflux_DmeF"/>
    <property type="match status" value="1"/>
</dbReference>
<dbReference type="KEGG" id="sxa:FMM02_00365"/>
<dbReference type="PANTHER" id="PTHR45755:SF4">
    <property type="entry name" value="ZINC TRANSPORTER 7"/>
    <property type="match status" value="1"/>
</dbReference>
<keyword evidence="6 7" id="KW-0472">Membrane</keyword>
<keyword evidence="3 7" id="KW-0812">Transmembrane</keyword>
<keyword evidence="10" id="KW-1185">Reference proteome</keyword>
<evidence type="ECO:0000256" key="3">
    <source>
        <dbReference type="ARBA" id="ARBA00022692"/>
    </source>
</evidence>
<reference evidence="9 10" key="1">
    <citation type="submission" date="2019-07" db="EMBL/GenBank/DDBJ databases">
        <title>Sphingomonas AE3 Genome sequencing and assembly.</title>
        <authorList>
            <person name="Kim H."/>
        </authorList>
    </citation>
    <scope>NUCLEOTIDE SEQUENCE [LARGE SCALE GENOMIC DNA]</scope>
    <source>
        <strain evidence="9 10">AE3</strain>
    </source>
</reference>
<evidence type="ECO:0000256" key="7">
    <source>
        <dbReference type="SAM" id="Phobius"/>
    </source>
</evidence>
<dbReference type="NCBIfam" id="TIGR01297">
    <property type="entry name" value="CDF"/>
    <property type="match status" value="1"/>
</dbReference>
<feature type="transmembrane region" description="Helical" evidence="7">
    <location>
        <begin position="146"/>
        <end position="164"/>
    </location>
</feature>
<protein>
    <submittedName>
        <fullName evidence="9">CDF family Co(II)/Ni(II) efflux transporter DmeF</fullName>
    </submittedName>
</protein>
<organism evidence="9 10">
    <name type="scientific">Sphingomonas xanthus</name>
    <dbReference type="NCBI Taxonomy" id="2594473"/>
    <lineage>
        <taxon>Bacteria</taxon>
        <taxon>Pseudomonadati</taxon>
        <taxon>Pseudomonadota</taxon>
        <taxon>Alphaproteobacteria</taxon>
        <taxon>Sphingomonadales</taxon>
        <taxon>Sphingomonadaceae</taxon>
        <taxon>Sphingomonas</taxon>
    </lineage>
</organism>
<evidence type="ECO:0000256" key="1">
    <source>
        <dbReference type="ARBA" id="ARBA00004141"/>
    </source>
</evidence>
<evidence type="ECO:0000256" key="6">
    <source>
        <dbReference type="ARBA" id="ARBA00023136"/>
    </source>
</evidence>
<dbReference type="OrthoDB" id="271709at2"/>
<dbReference type="Proteomes" id="UP000321857">
    <property type="component" value="Chromosome"/>
</dbReference>
<dbReference type="PANTHER" id="PTHR45755">
    <property type="match status" value="1"/>
</dbReference>
<evidence type="ECO:0000259" key="8">
    <source>
        <dbReference type="Pfam" id="PF01545"/>
    </source>
</evidence>
<dbReference type="SUPFAM" id="SSF161111">
    <property type="entry name" value="Cation efflux protein transmembrane domain-like"/>
    <property type="match status" value="1"/>
</dbReference>
<evidence type="ECO:0000256" key="2">
    <source>
        <dbReference type="ARBA" id="ARBA00022448"/>
    </source>
</evidence>
<evidence type="ECO:0000313" key="10">
    <source>
        <dbReference type="Proteomes" id="UP000321857"/>
    </source>
</evidence>
<feature type="transmembrane region" description="Helical" evidence="7">
    <location>
        <begin position="215"/>
        <end position="235"/>
    </location>
</feature>
<gene>
    <name evidence="9" type="primary">dmeF</name>
    <name evidence="9" type="ORF">FMM02_00365</name>
</gene>
<dbReference type="AlphaFoldDB" id="A0A516IUC3"/>
<feature type="transmembrane region" description="Helical" evidence="7">
    <location>
        <begin position="112"/>
        <end position="131"/>
    </location>
</feature>
<dbReference type="GO" id="GO:0005385">
    <property type="term" value="F:zinc ion transmembrane transporter activity"/>
    <property type="evidence" value="ECO:0007669"/>
    <property type="project" value="InterPro"/>
</dbReference>
<feature type="transmembrane region" description="Helical" evidence="7">
    <location>
        <begin position="189"/>
        <end position="209"/>
    </location>
</feature>
<dbReference type="EMBL" id="CP041659">
    <property type="protein sequence ID" value="QDP20459.1"/>
    <property type="molecule type" value="Genomic_DNA"/>
</dbReference>
<dbReference type="InterPro" id="IPR002524">
    <property type="entry name" value="Cation_efflux"/>
</dbReference>
<dbReference type="GO" id="GO:0016020">
    <property type="term" value="C:membrane"/>
    <property type="evidence" value="ECO:0007669"/>
    <property type="project" value="UniProtKB-SubCell"/>
</dbReference>